<dbReference type="RefSeq" id="WP_382164539.1">
    <property type="nucleotide sequence ID" value="NZ_JBHTBR010000002.1"/>
</dbReference>
<sequence>MIDRVQPPIPDHVQNQNVEHHEELDPTQARQGEKQKGMPSVLAISTFAVVIAIVFALIAGFLVI</sequence>
<proteinExistence type="predicted"/>
<dbReference type="Proteomes" id="UP001596492">
    <property type="component" value="Unassembled WGS sequence"/>
</dbReference>
<comment type="caution">
    <text evidence="3">The sequence shown here is derived from an EMBL/GenBank/DDBJ whole genome shotgun (WGS) entry which is preliminary data.</text>
</comment>
<keyword evidence="4" id="KW-1185">Reference proteome</keyword>
<evidence type="ECO:0000313" key="3">
    <source>
        <dbReference type="EMBL" id="MFC7290009.1"/>
    </source>
</evidence>
<feature type="transmembrane region" description="Helical" evidence="2">
    <location>
        <begin position="40"/>
        <end position="63"/>
    </location>
</feature>
<gene>
    <name evidence="3" type="ORF">ACFQS8_00110</name>
</gene>
<evidence type="ECO:0000256" key="1">
    <source>
        <dbReference type="SAM" id="MobiDB-lite"/>
    </source>
</evidence>
<accession>A0ABW2IFW3</accession>
<organism evidence="3 4">
    <name type="scientific">Hirschia litorea</name>
    <dbReference type="NCBI Taxonomy" id="1199156"/>
    <lineage>
        <taxon>Bacteria</taxon>
        <taxon>Pseudomonadati</taxon>
        <taxon>Pseudomonadota</taxon>
        <taxon>Alphaproteobacteria</taxon>
        <taxon>Hyphomonadales</taxon>
        <taxon>Hyphomonadaceae</taxon>
        <taxon>Hirschia</taxon>
    </lineage>
</organism>
<protein>
    <submittedName>
        <fullName evidence="3">Uncharacterized protein</fullName>
    </submittedName>
</protein>
<keyword evidence="2" id="KW-0472">Membrane</keyword>
<keyword evidence="2" id="KW-0812">Transmembrane</keyword>
<feature type="region of interest" description="Disordered" evidence="1">
    <location>
        <begin position="1"/>
        <end position="35"/>
    </location>
</feature>
<evidence type="ECO:0000256" key="2">
    <source>
        <dbReference type="SAM" id="Phobius"/>
    </source>
</evidence>
<evidence type="ECO:0000313" key="4">
    <source>
        <dbReference type="Proteomes" id="UP001596492"/>
    </source>
</evidence>
<keyword evidence="2" id="KW-1133">Transmembrane helix</keyword>
<reference evidence="4" key="1">
    <citation type="journal article" date="2019" name="Int. J. Syst. Evol. Microbiol.">
        <title>The Global Catalogue of Microorganisms (GCM) 10K type strain sequencing project: providing services to taxonomists for standard genome sequencing and annotation.</title>
        <authorList>
            <consortium name="The Broad Institute Genomics Platform"/>
            <consortium name="The Broad Institute Genome Sequencing Center for Infectious Disease"/>
            <person name="Wu L."/>
            <person name="Ma J."/>
        </authorList>
    </citation>
    <scope>NUCLEOTIDE SEQUENCE [LARGE SCALE GENOMIC DNA]</scope>
    <source>
        <strain evidence="4">CCUG 51308</strain>
    </source>
</reference>
<name>A0ABW2IFW3_9PROT</name>
<dbReference type="EMBL" id="JBHTBR010000002">
    <property type="protein sequence ID" value="MFC7290009.1"/>
    <property type="molecule type" value="Genomic_DNA"/>
</dbReference>